<keyword evidence="4" id="KW-1185">Reference proteome</keyword>
<feature type="region of interest" description="Disordered" evidence="1">
    <location>
        <begin position="194"/>
        <end position="219"/>
    </location>
</feature>
<evidence type="ECO:0000256" key="2">
    <source>
        <dbReference type="SAM" id="Phobius"/>
    </source>
</evidence>
<organism evidence="3 4">
    <name type="scientific">Striga asiatica</name>
    <name type="common">Asiatic witchweed</name>
    <name type="synonym">Buchnera asiatica</name>
    <dbReference type="NCBI Taxonomy" id="4170"/>
    <lineage>
        <taxon>Eukaryota</taxon>
        <taxon>Viridiplantae</taxon>
        <taxon>Streptophyta</taxon>
        <taxon>Embryophyta</taxon>
        <taxon>Tracheophyta</taxon>
        <taxon>Spermatophyta</taxon>
        <taxon>Magnoliopsida</taxon>
        <taxon>eudicotyledons</taxon>
        <taxon>Gunneridae</taxon>
        <taxon>Pentapetalae</taxon>
        <taxon>asterids</taxon>
        <taxon>lamiids</taxon>
        <taxon>Lamiales</taxon>
        <taxon>Orobanchaceae</taxon>
        <taxon>Buchnereae</taxon>
        <taxon>Striga</taxon>
    </lineage>
</organism>
<comment type="caution">
    <text evidence="3">The sequence shown here is derived from an EMBL/GenBank/DDBJ whole genome shotgun (WGS) entry which is preliminary data.</text>
</comment>
<feature type="transmembrane region" description="Helical" evidence="2">
    <location>
        <begin position="12"/>
        <end position="33"/>
    </location>
</feature>
<keyword evidence="2" id="KW-0472">Membrane</keyword>
<keyword evidence="3" id="KW-0378">Hydrolase</keyword>
<accession>A0A5A7PMC9</accession>
<keyword evidence="3" id="KW-0347">Helicase</keyword>
<dbReference type="EMBL" id="BKCP01004849">
    <property type="protein sequence ID" value="GER34055.1"/>
    <property type="molecule type" value="Genomic_DNA"/>
</dbReference>
<dbReference type="GO" id="GO:0004386">
    <property type="term" value="F:helicase activity"/>
    <property type="evidence" value="ECO:0007669"/>
    <property type="project" value="UniProtKB-KW"/>
</dbReference>
<dbReference type="AlphaFoldDB" id="A0A5A7PMC9"/>
<proteinExistence type="predicted"/>
<gene>
    <name evidence="3" type="ORF">STAS_10242</name>
</gene>
<keyword evidence="3" id="KW-0067">ATP-binding</keyword>
<keyword evidence="2" id="KW-0812">Transmembrane</keyword>
<sequence>MYSTILPLSQLANFIPIPPPIFLVPFILTIFTYPHSSLKTEKNKGFLQAPHHAISVLVSAVANLHANLHLKPHLHSISVVAHLYASSVSVSVVANRERNRVFRSVRFVGYHLHAHVARDGEWPQKTSSIQIGPLEEAETTKKSKSGGFESLGLSPDVYNGVKNGYRVANPTQHMTIPLILSGYEVISMPPHWIRQNGGVPNPHAPESRSSRITHAPGWS</sequence>
<evidence type="ECO:0000313" key="4">
    <source>
        <dbReference type="Proteomes" id="UP000325081"/>
    </source>
</evidence>
<evidence type="ECO:0000313" key="3">
    <source>
        <dbReference type="EMBL" id="GER34055.1"/>
    </source>
</evidence>
<evidence type="ECO:0000256" key="1">
    <source>
        <dbReference type="SAM" id="MobiDB-lite"/>
    </source>
</evidence>
<keyword evidence="2" id="KW-1133">Transmembrane helix</keyword>
<protein>
    <submittedName>
        <fullName evidence="3">ATP-dependent RNA helicase</fullName>
    </submittedName>
</protein>
<name>A0A5A7PMC9_STRAF</name>
<keyword evidence="3" id="KW-0547">Nucleotide-binding</keyword>
<dbReference type="Proteomes" id="UP000325081">
    <property type="component" value="Unassembled WGS sequence"/>
</dbReference>
<reference evidence="4" key="1">
    <citation type="journal article" date="2019" name="Curr. Biol.">
        <title>Genome Sequence of Striga asiatica Provides Insight into the Evolution of Plant Parasitism.</title>
        <authorList>
            <person name="Yoshida S."/>
            <person name="Kim S."/>
            <person name="Wafula E.K."/>
            <person name="Tanskanen J."/>
            <person name="Kim Y.M."/>
            <person name="Honaas L."/>
            <person name="Yang Z."/>
            <person name="Spallek T."/>
            <person name="Conn C.E."/>
            <person name="Ichihashi Y."/>
            <person name="Cheong K."/>
            <person name="Cui S."/>
            <person name="Der J.P."/>
            <person name="Gundlach H."/>
            <person name="Jiao Y."/>
            <person name="Hori C."/>
            <person name="Ishida J.K."/>
            <person name="Kasahara H."/>
            <person name="Kiba T."/>
            <person name="Kim M.S."/>
            <person name="Koo N."/>
            <person name="Laohavisit A."/>
            <person name="Lee Y.H."/>
            <person name="Lumba S."/>
            <person name="McCourt P."/>
            <person name="Mortimer J.C."/>
            <person name="Mutuku J.M."/>
            <person name="Nomura T."/>
            <person name="Sasaki-Sekimoto Y."/>
            <person name="Seto Y."/>
            <person name="Wang Y."/>
            <person name="Wakatake T."/>
            <person name="Sakakibara H."/>
            <person name="Demura T."/>
            <person name="Yamaguchi S."/>
            <person name="Yoneyama K."/>
            <person name="Manabe R.I."/>
            <person name="Nelson D.C."/>
            <person name="Schulman A.H."/>
            <person name="Timko M.P."/>
            <person name="dePamphilis C.W."/>
            <person name="Choi D."/>
            <person name="Shirasu K."/>
        </authorList>
    </citation>
    <scope>NUCLEOTIDE SEQUENCE [LARGE SCALE GENOMIC DNA]</scope>
    <source>
        <strain evidence="4">cv. UVA1</strain>
    </source>
</reference>